<evidence type="ECO:0000313" key="2">
    <source>
        <dbReference type="EMBL" id="MCW6507315.1"/>
    </source>
</evidence>
<dbReference type="Proteomes" id="UP001165667">
    <property type="component" value="Unassembled WGS sequence"/>
</dbReference>
<organism evidence="2 3">
    <name type="scientific">Lichenifustis flavocetrariae</name>
    <dbReference type="NCBI Taxonomy" id="2949735"/>
    <lineage>
        <taxon>Bacteria</taxon>
        <taxon>Pseudomonadati</taxon>
        <taxon>Pseudomonadota</taxon>
        <taxon>Alphaproteobacteria</taxon>
        <taxon>Hyphomicrobiales</taxon>
        <taxon>Lichenihabitantaceae</taxon>
        <taxon>Lichenifustis</taxon>
    </lineage>
</organism>
<keyword evidence="1" id="KW-0812">Transmembrane</keyword>
<evidence type="ECO:0000313" key="3">
    <source>
        <dbReference type="Proteomes" id="UP001165667"/>
    </source>
</evidence>
<keyword evidence="1" id="KW-0472">Membrane</keyword>
<keyword evidence="3" id="KW-1185">Reference proteome</keyword>
<accession>A0AA41YYT0</accession>
<gene>
    <name evidence="2" type="ORF">M8523_04695</name>
</gene>
<dbReference type="Pfam" id="PF11902">
    <property type="entry name" value="DUF3422"/>
    <property type="match status" value="1"/>
</dbReference>
<sequence>MPINDPDTRALQSLAAKAAPGRRFIDHPDREMAQAEIHARPISRIQAPARIRRIAFLLGQNLHDIVAVRSRLVAYCLAAGVAPPAERDRRFSFAAAPHEVTWEFHTEFYTATWISPFDNADHWPTGIGLEAVGNEGVAVAVRVDVMASETITSAALAGFDELSLCYSDIEGGRAQLATDFVADHHGYTRYEMAAGTVGPYNLGAIVRRVLEIETYRVMSLIGITLARHVSPQLSRLEARLTEAMQAIGSSASAAESHVLLETMHDLQVAAAHTVELTRYRFGACQAYGDILGQRLKNLDERPNGEHRTLARYLNHRVDPALATFKAIQQRQTALFDQMARSTALLGTRISLDIQTQNRHILETISNTAQSQFRLQRTVEGLSTIAISYYILGIVGYAFHVFDHSYEYEKTIAIALLAPLIVALVWLRMRRIHKH</sequence>
<reference evidence="2" key="1">
    <citation type="submission" date="2022-05" db="EMBL/GenBank/DDBJ databases">
        <authorList>
            <person name="Pankratov T."/>
        </authorList>
    </citation>
    <scope>NUCLEOTIDE SEQUENCE</scope>
    <source>
        <strain evidence="2">BP6-180914</strain>
    </source>
</reference>
<protein>
    <submittedName>
        <fullName evidence="2">DUF3422 domain-containing protein</fullName>
    </submittedName>
</protein>
<dbReference type="EMBL" id="JAMOIM010000002">
    <property type="protein sequence ID" value="MCW6507315.1"/>
    <property type="molecule type" value="Genomic_DNA"/>
</dbReference>
<proteinExistence type="predicted"/>
<evidence type="ECO:0000256" key="1">
    <source>
        <dbReference type="SAM" id="Phobius"/>
    </source>
</evidence>
<comment type="caution">
    <text evidence="2">The sequence shown here is derived from an EMBL/GenBank/DDBJ whole genome shotgun (WGS) entry which is preliminary data.</text>
</comment>
<dbReference type="AlphaFoldDB" id="A0AA41YYT0"/>
<name>A0AA41YYT0_9HYPH</name>
<dbReference type="InterPro" id="IPR021830">
    <property type="entry name" value="DUF3422"/>
</dbReference>
<dbReference type="RefSeq" id="WP_282583674.1">
    <property type="nucleotide sequence ID" value="NZ_JAMOIM010000002.1"/>
</dbReference>
<keyword evidence="1" id="KW-1133">Transmembrane helix</keyword>
<feature type="transmembrane region" description="Helical" evidence="1">
    <location>
        <begin position="410"/>
        <end position="428"/>
    </location>
</feature>
<feature type="transmembrane region" description="Helical" evidence="1">
    <location>
        <begin position="380"/>
        <end position="398"/>
    </location>
</feature>